<accession>A0A916NQ33</accession>
<evidence type="ECO:0000313" key="3">
    <source>
        <dbReference type="Proteomes" id="UP000693672"/>
    </source>
</evidence>
<evidence type="ECO:0000313" key="2">
    <source>
        <dbReference type="EMBL" id="CAG7628868.1"/>
    </source>
</evidence>
<proteinExistence type="predicted"/>
<feature type="region of interest" description="Disordered" evidence="1">
    <location>
        <begin position="190"/>
        <end position="271"/>
    </location>
</feature>
<protein>
    <submittedName>
        <fullName evidence="2">Uncharacterized protein</fullName>
    </submittedName>
</protein>
<organism evidence="2 3">
    <name type="scientific">Paenibacillus solanacearum</name>
    <dbReference type="NCBI Taxonomy" id="2048548"/>
    <lineage>
        <taxon>Bacteria</taxon>
        <taxon>Bacillati</taxon>
        <taxon>Bacillota</taxon>
        <taxon>Bacilli</taxon>
        <taxon>Bacillales</taxon>
        <taxon>Paenibacillaceae</taxon>
        <taxon>Paenibacillus</taxon>
    </lineage>
</organism>
<sequence length="271" mass="29798">MVLVTDCMNGYPHELYGLQDGMTVTLSKGSEEKEVRIVRESSNECSFHYMELHPQTAKQLGLANGSRCRVTLDDKMEMKIAPVSVSRYHANVQIERHPSRQQRIVMGYSLLSMLGIRHPAKSAITVKRNASPVKLRLHVPENELDESCILPVQAAVKLGITQNGTYLLEYNHATRVLGLPEGVTQAEPFAVEQSSVSVRRPKQPQPRKSNPPAPALLAKPLPPARPTKKSAPRHAASGRALAALSAAPARPSRNAVAPWLHSSVVPRKRAR</sequence>
<gene>
    <name evidence="2" type="ORF">PAESOLCIP111_03048</name>
</gene>
<feature type="compositionally biased region" description="Low complexity" evidence="1">
    <location>
        <begin position="233"/>
        <end position="258"/>
    </location>
</feature>
<feature type="compositionally biased region" description="Pro residues" evidence="1">
    <location>
        <begin position="209"/>
        <end position="225"/>
    </location>
</feature>
<evidence type="ECO:0000256" key="1">
    <source>
        <dbReference type="SAM" id="MobiDB-lite"/>
    </source>
</evidence>
<comment type="caution">
    <text evidence="2">The sequence shown here is derived from an EMBL/GenBank/DDBJ whole genome shotgun (WGS) entry which is preliminary data.</text>
</comment>
<dbReference type="AlphaFoldDB" id="A0A916NQ33"/>
<keyword evidence="3" id="KW-1185">Reference proteome</keyword>
<dbReference type="Proteomes" id="UP000693672">
    <property type="component" value="Unassembled WGS sequence"/>
</dbReference>
<reference evidence="2" key="1">
    <citation type="submission" date="2021-06" db="EMBL/GenBank/DDBJ databases">
        <authorList>
            <person name="Criscuolo A."/>
        </authorList>
    </citation>
    <scope>NUCLEOTIDE SEQUENCE</scope>
    <source>
        <strain evidence="2">CIP111600</strain>
    </source>
</reference>
<name>A0A916NQ33_9BACL</name>
<dbReference type="EMBL" id="CAJVAS010000012">
    <property type="protein sequence ID" value="CAG7628868.1"/>
    <property type="molecule type" value="Genomic_DNA"/>
</dbReference>